<dbReference type="InterPro" id="IPR014756">
    <property type="entry name" value="Ig_E-set"/>
</dbReference>
<organism evidence="4 5">
    <name type="scientific">Hymenobacter negativus</name>
    <dbReference type="NCBI Taxonomy" id="2795026"/>
    <lineage>
        <taxon>Bacteria</taxon>
        <taxon>Pseudomonadati</taxon>
        <taxon>Bacteroidota</taxon>
        <taxon>Cytophagia</taxon>
        <taxon>Cytophagales</taxon>
        <taxon>Hymenobacteraceae</taxon>
        <taxon>Hymenobacter</taxon>
    </lineage>
</organism>
<name>A0ABS0QAY9_9BACT</name>
<evidence type="ECO:0000313" key="4">
    <source>
        <dbReference type="EMBL" id="MBH8559503.1"/>
    </source>
</evidence>
<evidence type="ECO:0000259" key="3">
    <source>
        <dbReference type="Pfam" id="PF19081"/>
    </source>
</evidence>
<gene>
    <name evidence="4" type="ORF">I7X13_15695</name>
</gene>
<accession>A0ABS0QAY9</accession>
<proteinExistence type="predicted"/>
<dbReference type="EMBL" id="JAEDAE010000007">
    <property type="protein sequence ID" value="MBH8559503.1"/>
    <property type="molecule type" value="Genomic_DNA"/>
</dbReference>
<dbReference type="Pfam" id="PF18962">
    <property type="entry name" value="Por_Secre_tail"/>
    <property type="match status" value="1"/>
</dbReference>
<sequence length="1703" mass="167658">MLLSLPSFHALRCPKTGRALALIPALLALLAAPAARAQTPTWQTVNTPTSGSNATDYPTILESVPDGNGNVLVAGTFQGRVSFGNTTLVSAGYTDGFVAKYNPTTDTYLWAERLGTAAPDNLTGLAVSGTSVYVVGGGGGTSSSTTFTIGTQGQFTLSNDTYVVKFTDAGTSLTYGWGQATVSTVGNEARGVAVSGSNVYLIGYQGTGGSSTIGPLTLGTLTLPASSGGESAAYVAKLVDAGSSASWLWAKPLNAICTDIAAVGSAIYFTGYYYYSGRFDTTTFTADTYYGYQEDLFVARLTDNGATATYSWVLSDGDRNNNARGKALTVANGNVYVVGSTSGSQGFGQYYSGGVYNAFIWKMGTSGYSQWQTLWRMPGFGSPTLNELNDVAVTGADIFVSGIFGGSTTSMGSATATNGGNTLNAPSYDGFVGKVIDRGTTFTGAWALGLGAAGDDFARTLSVVGSKVYVGGTVVPPAQFSAITITSSNTTPLGFIAGLQATLTPAVVGISPSTGGAGTLVTLTGNNLTGATALTLNGVGITGFTVVNATTITFTVPVGATTGAIGVTVPSGPAVSTVGFTVVYPPTVSSLSPNHGVAGTTVVVNGSSLNGATAVALNGTALSGYTVNTAGTQLTLTLPAGVSTGDLAVTTPTGTSQLPFTVDAPTAGPILLDGYRESRYGAAQAVQTSATGVGNAVNGSQTTALLGSELDAAYTYVHGDSLYVFLAGNLQNNGSTVDIFFDTQTGGQNILANNNPNVDNGGLNAMAGLRFDTNFAADYMMSVKARVQNGVIDTYFATLGTGGTSQNPASTGAGRVVTMNLGSGRTGTVAVDMSNTGGVSATTVDPGTPEAVVTGIEFVLPLAAIGAPAGSLKIAAFINNASHDFLSNQVLGALPAGTTNLGNPLNVNFNNVAGNQYFTTTLPAVPTQVSTVSPASGAVGSTVTITGAGFTGATSVSFNGVSTTAFTVTSPTTITVTVPAGATAGLVSVTAPGGVATSATSFCVQYTPAATAASRCGAGSLTLTATGAPTGGTYAFYSTATGGTPLGSGASFNTASLNGTTTFYVGISTGSGANACEGPRTPVVATINQVPTTAISASGPLSFCPGGSVTLTATGADTYRWSTGATTPTITVSQSGSYSVTGTNTTGGCTAVSAATQVTVNPAATASITAGGPTSFCQGGSVTLTANGGGTYLWSTGATTPTITVSQSGSYSVTATNASGCSATSAATTVTANPLAVANAGAAATFCSGSSAQLGASAVAGYTYSWSPATGLSSATAANPSVSLANASNAPTTITYTLTATNASGCSATSTVAVTVNPAATASITAGGPTSFCQGGSVTLTASGGGTYRWSTGATTQSISVSQSGSYSVTATNASGCSATSAATTVTANPLAVANAGAAATFCSGSSAQLGASAVAGYTYSWSPATGLSSATAANPSVSLANASNAPTTITYTLTATTASGCSATSTVAVTVNPAATASIAAGGPTSFCQGGSVTLTASGGGTYRWSNGATTPTINVSQGGSYTVTATNASGCSATSAATTVVVNAIPAQPTFTQTVTSSGIILTSSAPTGNQWYLDGVLIPGATGNTYTVSSRSMNGTYTVVTTSAAGCASPASVGTLVLGTAPQALMAQVQLYPNPTRGQFIVQAPAPARVRVLNALGQVVATKLAASTTQSLDLTGLASGVYAVQVQLGSDVVVKRIVLE</sequence>
<reference evidence="4 5" key="1">
    <citation type="submission" date="2020-12" db="EMBL/GenBank/DDBJ databases">
        <title>Hymenobacter sp.</title>
        <authorList>
            <person name="Kim M.K."/>
        </authorList>
    </citation>
    <scope>NUCLEOTIDE SEQUENCE [LARGE SCALE GENOMIC DNA]</scope>
    <source>
        <strain evidence="4 5">BT442</strain>
    </source>
</reference>
<feature type="chain" id="PRO_5045050683" evidence="1">
    <location>
        <begin position="38"/>
        <end position="1703"/>
    </location>
</feature>
<feature type="signal peptide" evidence="1">
    <location>
        <begin position="1"/>
        <end position="37"/>
    </location>
</feature>
<dbReference type="CDD" id="cd00102">
    <property type="entry name" value="IPT"/>
    <property type="match status" value="2"/>
</dbReference>
<dbReference type="Proteomes" id="UP000625631">
    <property type="component" value="Unassembled WGS sequence"/>
</dbReference>
<comment type="caution">
    <text evidence="4">The sequence shown here is derived from an EMBL/GenBank/DDBJ whole genome shotgun (WGS) entry which is preliminary data.</text>
</comment>
<protein>
    <submittedName>
        <fullName evidence="4">T9SS type A sorting domain-containing protein</fullName>
    </submittedName>
</protein>
<evidence type="ECO:0000313" key="5">
    <source>
        <dbReference type="Proteomes" id="UP000625631"/>
    </source>
</evidence>
<feature type="domain" description="Secretion system C-terminal sorting" evidence="2">
    <location>
        <begin position="1634"/>
        <end position="1701"/>
    </location>
</feature>
<dbReference type="InterPro" id="IPR013783">
    <property type="entry name" value="Ig-like_fold"/>
</dbReference>
<dbReference type="RefSeq" id="WP_198076197.1">
    <property type="nucleotide sequence ID" value="NZ_JAEDAE010000007.1"/>
</dbReference>
<dbReference type="NCBIfam" id="TIGR04183">
    <property type="entry name" value="Por_Secre_tail"/>
    <property type="match status" value="1"/>
</dbReference>
<keyword evidence="5" id="KW-1185">Reference proteome</keyword>
<keyword evidence="1" id="KW-0732">Signal</keyword>
<dbReference type="Pfam" id="PF19081">
    <property type="entry name" value="Ig_7"/>
    <property type="match status" value="1"/>
</dbReference>
<evidence type="ECO:0000259" key="2">
    <source>
        <dbReference type="Pfam" id="PF18962"/>
    </source>
</evidence>
<dbReference type="InterPro" id="IPR044023">
    <property type="entry name" value="Ig_7"/>
</dbReference>
<evidence type="ECO:0000256" key="1">
    <source>
        <dbReference type="SAM" id="SignalP"/>
    </source>
</evidence>
<dbReference type="SUPFAM" id="SSF81296">
    <property type="entry name" value="E set domains"/>
    <property type="match status" value="3"/>
</dbReference>
<dbReference type="InterPro" id="IPR026444">
    <property type="entry name" value="Secre_tail"/>
</dbReference>
<feature type="domain" description="Ig-like" evidence="3">
    <location>
        <begin position="1008"/>
        <end position="1088"/>
    </location>
</feature>
<dbReference type="Gene3D" id="2.60.40.10">
    <property type="entry name" value="Immunoglobulins"/>
    <property type="match status" value="6"/>
</dbReference>